<comment type="caution">
    <text evidence="1">The sequence shown here is derived from an EMBL/GenBank/DDBJ whole genome shotgun (WGS) entry which is preliminary data.</text>
</comment>
<reference evidence="1 2" key="1">
    <citation type="journal article" date="2019" name="Commun. Biol.">
        <title>The bagworm genome reveals a unique fibroin gene that provides high tensile strength.</title>
        <authorList>
            <person name="Kono N."/>
            <person name="Nakamura H."/>
            <person name="Ohtoshi R."/>
            <person name="Tomita M."/>
            <person name="Numata K."/>
            <person name="Arakawa K."/>
        </authorList>
    </citation>
    <scope>NUCLEOTIDE SEQUENCE [LARGE SCALE GENOMIC DNA]</scope>
</reference>
<keyword evidence="2" id="KW-1185">Reference proteome</keyword>
<dbReference type="STRING" id="151549.A0A4C1ULU2"/>
<dbReference type="AlphaFoldDB" id="A0A4C1ULU2"/>
<gene>
    <name evidence="1" type="primary">FAM200B</name>
    <name evidence="1" type="ORF">EVAR_16414_1</name>
</gene>
<name>A0A4C1ULU2_EUMVA</name>
<sequence>MRRLITKHQKEADKPLDFFERKSKAASSINESVLLASYKVTYRVSKAGKPHTIAENLILPAALDMGEIMTSKALQTRLFRIICEDMGSLHQNLLYDKEPATPRVRLRDPPRGRDPQIEKHWSIRYDRESVYRAYVALIREICKVHGHASSIVMYAAHMCRRVRHL</sequence>
<accession>A0A4C1ULU2</accession>
<dbReference type="Proteomes" id="UP000299102">
    <property type="component" value="Unassembled WGS sequence"/>
</dbReference>
<dbReference type="OrthoDB" id="7381979at2759"/>
<evidence type="ECO:0000313" key="2">
    <source>
        <dbReference type="Proteomes" id="UP000299102"/>
    </source>
</evidence>
<proteinExistence type="predicted"/>
<protein>
    <submittedName>
        <fullName evidence="1">Protein FAM200B</fullName>
    </submittedName>
</protein>
<evidence type="ECO:0000313" key="1">
    <source>
        <dbReference type="EMBL" id="GBP26834.1"/>
    </source>
</evidence>
<organism evidence="1 2">
    <name type="scientific">Eumeta variegata</name>
    <name type="common">Bagworm moth</name>
    <name type="synonym">Eumeta japonica</name>
    <dbReference type="NCBI Taxonomy" id="151549"/>
    <lineage>
        <taxon>Eukaryota</taxon>
        <taxon>Metazoa</taxon>
        <taxon>Ecdysozoa</taxon>
        <taxon>Arthropoda</taxon>
        <taxon>Hexapoda</taxon>
        <taxon>Insecta</taxon>
        <taxon>Pterygota</taxon>
        <taxon>Neoptera</taxon>
        <taxon>Endopterygota</taxon>
        <taxon>Lepidoptera</taxon>
        <taxon>Glossata</taxon>
        <taxon>Ditrysia</taxon>
        <taxon>Tineoidea</taxon>
        <taxon>Psychidae</taxon>
        <taxon>Oiketicinae</taxon>
        <taxon>Eumeta</taxon>
    </lineage>
</organism>
<dbReference type="EMBL" id="BGZK01000186">
    <property type="protein sequence ID" value="GBP26834.1"/>
    <property type="molecule type" value="Genomic_DNA"/>
</dbReference>